<protein>
    <submittedName>
        <fullName evidence="4">Endonuclease/exonuclease/phosphatase-like protein</fullName>
    </submittedName>
</protein>
<keyword evidence="2" id="KW-0378">Hydrolase</keyword>
<evidence type="ECO:0000256" key="3">
    <source>
        <dbReference type="SAM" id="MobiDB-lite"/>
    </source>
</evidence>
<sequence length="1471" mass="155373">MMPRSNGEAADGSGTVGGTHSGGHQNRVCVAPENPARSLATMSSSNNVFSLVAATPDVNISDYQPLQVPRTTTVRHVTMSNGGGLPLQRTSASEFSSLAGIRSMRSGANTSAASEDQPLPMLTMLPFSSASSVTKSAGSTGVGVESGIGGSGAATTGAAAMTTSIGPGTSSAGRSMTLLERRNNRERSALSLSCLSGLNVEKLQESMRETSLVFNSQETPEPVSQGWSKTVASAALLSDYAMPSVRASPPGAGDVPRSTAAHSARQATAKFQGQAPRPPSSGEDGSGPRRSHPISTSESRTIDEIPGALKVIGYNILASRLASTDLYPACPPSVLSEEYRLDLIKEELRRVDPDILLLEEISVAAHERTLGPYLRTALGMEGHHVVITDLNGAPRCAPLTQQSKGAAAFSPALAIPFGIPCSTEKRPNSVSMTATLAGAAACNSDASARRGAAGGAANGSGDVDRRSNSPHLPQLAETSWSRRSSRRSSVVAASRFPASSCGTPAIWQKRGEALPLQHPQPFSMPQQEMSCSSLEDPQIQPKAMTDEESMQRSCSAAEFTQGATARVNRQTMGSGAPPAVLRAEKATEEALGHRRVEMDGVSIFYKAARFRELEVMPVLFNRLAAAEKRLTRYEHKKLQVDSHNVALVVVLQDMQVIGVSRIYVVAAVHLIWQRINAQLWQAHQLLRVMEGLKHKYCKGYVDLVYPSGRGSIACDSAVTQPPSIIDTPLMREGTRRHAQDDVAPQPSLPTPLPLQQPRALSARCQSIVPSRATTEASDPAGDSDGSRLFNVAATDRMRCRYASVCSGVASSPTSSVTCIIGGDFNAERSGPVMEYLRTGRVPGGAEVMEYWRAPKSESPVPLDRTDERGTGRATARGEVNALRPTPPPPSKVPPPTLYGVLNPAGQEMIRISPHNSMHSSLCSTGSPPSVLPRRATKSPPRNSVSNAASAAATGNGTGDDLCLHQPYTPLSKRPFNLYPSRVSDGALSSHNRADNRLQCRRDLAKGTTVAAPTSPRRSAPTPSPQPTENDLRCNRGSTSPTLLSTSSSFIDTPSCGCDDGCGGGSNLAAVAASSSQYVLFSASSSPARCCSSDAQLPLLRPSMSMNRTPTVHAASPASAPQTSPSSARENGGSATIPENHRAYTRRRTLPDMSNIESSTLEHSRSRSASQSGSVLSTAFPTNCAMRLAVHTRHDTLSVELGEPDWESEESRGRTPMLGDATDVASSAQPSPSHDHQEGVGGAGGVVEKGEVNAKRRHRIHALKSFAGADGGGSGGNASASSNYGLVMGDHRLSLDGDPATPASPRARRKRRPAVAASRDGAPSPASPQATRHFSSQAALQSPSAVDYDFTCSTVSASPPVSLLCLPTLIANSAYTPPSPPVLLIDDVVHKIRLSDAYAPYCYRHPSYVSAVNPSTNMEGKVLDHILYEDEHVVCGGVLRLGERQELPNARVPSDHYMIGSVLIPIQELHRA</sequence>
<feature type="region of interest" description="Disordered" evidence="3">
    <location>
        <begin position="449"/>
        <end position="494"/>
    </location>
</feature>
<comment type="similarity">
    <text evidence="1">Belongs to the CCR4/nocturin family.</text>
</comment>
<dbReference type="VEuPathDB" id="TriTrypDB:LdCL_280014600"/>
<feature type="region of interest" description="Disordered" evidence="3">
    <location>
        <begin position="1006"/>
        <end position="1045"/>
    </location>
</feature>
<proteinExistence type="inferred from homology"/>
<reference evidence="4 5" key="1">
    <citation type="journal article" date="2018" name="Sci. Rep.">
        <title>A complete Leishmania donovani reference genome identifies novel genetic variations associated with virulence.</title>
        <authorList>
            <person name="Lypaczewski P."/>
            <person name="Hoshizaki J."/>
            <person name="Zhang W.-W."/>
            <person name="McCall L.-I."/>
            <person name="Torcivia-Rodriguez J."/>
            <person name="Simonyan V."/>
            <person name="Kaur A."/>
            <person name="Dewar K."/>
            <person name="Matlashewski G."/>
        </authorList>
    </citation>
    <scope>NUCLEOTIDE SEQUENCE [LARGE SCALE GENOMIC DNA]</scope>
    <source>
        <strain evidence="4 5">LdCL</strain>
    </source>
</reference>
<feature type="region of interest" description="Disordered" evidence="3">
    <location>
        <begin position="1106"/>
        <end position="1174"/>
    </location>
</feature>
<dbReference type="InterPro" id="IPR036691">
    <property type="entry name" value="Endo/exonu/phosph_ase_sf"/>
</dbReference>
<name>A0A3S7X1D0_LEIDO</name>
<organism evidence="4 5">
    <name type="scientific">Leishmania donovani</name>
    <dbReference type="NCBI Taxonomy" id="5661"/>
    <lineage>
        <taxon>Eukaryota</taxon>
        <taxon>Discoba</taxon>
        <taxon>Euglenozoa</taxon>
        <taxon>Kinetoplastea</taxon>
        <taxon>Metakinetoplastina</taxon>
        <taxon>Trypanosomatida</taxon>
        <taxon>Trypanosomatidae</taxon>
        <taxon>Leishmaniinae</taxon>
        <taxon>Leishmania</taxon>
    </lineage>
</organism>
<feature type="region of interest" description="Disordered" evidence="3">
    <location>
        <begin position="1"/>
        <end position="28"/>
    </location>
</feature>
<dbReference type="Gene3D" id="3.60.10.10">
    <property type="entry name" value="Endonuclease/exonuclease/phosphatase"/>
    <property type="match status" value="3"/>
</dbReference>
<feature type="region of interest" description="Disordered" evidence="3">
    <location>
        <begin position="246"/>
        <end position="300"/>
    </location>
</feature>
<dbReference type="GO" id="GO:0006139">
    <property type="term" value="P:nucleobase-containing compound metabolic process"/>
    <property type="evidence" value="ECO:0007669"/>
    <property type="project" value="UniProtKB-ARBA"/>
</dbReference>
<evidence type="ECO:0000313" key="5">
    <source>
        <dbReference type="Proteomes" id="UP000274082"/>
    </source>
</evidence>
<dbReference type="OrthoDB" id="428734at2759"/>
<dbReference type="PANTHER" id="PTHR12121:SF45">
    <property type="entry name" value="NOCTURNIN"/>
    <property type="match status" value="1"/>
</dbReference>
<feature type="region of interest" description="Disordered" evidence="3">
    <location>
        <begin position="916"/>
        <end position="965"/>
    </location>
</feature>
<gene>
    <name evidence="4" type="ORF">LdCL_280014600</name>
</gene>
<dbReference type="PANTHER" id="PTHR12121">
    <property type="entry name" value="CARBON CATABOLITE REPRESSOR PROTEIN 4"/>
    <property type="match status" value="1"/>
</dbReference>
<dbReference type="VEuPathDB" id="TriTrypDB:LDHU3_28.1190"/>
<feature type="region of interest" description="Disordered" evidence="3">
    <location>
        <begin position="1198"/>
        <end position="1245"/>
    </location>
</feature>
<feature type="compositionally biased region" description="Polar residues" evidence="3">
    <location>
        <begin position="1326"/>
        <end position="1337"/>
    </location>
</feature>
<dbReference type="InterPro" id="IPR050410">
    <property type="entry name" value="CCR4/nocturin_mRNA_transcr"/>
</dbReference>
<dbReference type="SUPFAM" id="SSF56219">
    <property type="entry name" value="DNase I-like"/>
    <property type="match status" value="1"/>
</dbReference>
<feature type="compositionally biased region" description="Low complexity" evidence="3">
    <location>
        <begin position="1010"/>
        <end position="1020"/>
    </location>
</feature>
<accession>A0A3S7X1D0</accession>
<feature type="region of interest" description="Disordered" evidence="3">
    <location>
        <begin position="1290"/>
        <end position="1337"/>
    </location>
</feature>
<dbReference type="EMBL" id="CP029527">
    <property type="protein sequence ID" value="AYU80250.1"/>
    <property type="molecule type" value="Genomic_DNA"/>
</dbReference>
<dbReference type="GO" id="GO:0004519">
    <property type="term" value="F:endonuclease activity"/>
    <property type="evidence" value="ECO:0007669"/>
    <property type="project" value="UniProtKB-KW"/>
</dbReference>
<feature type="compositionally biased region" description="Polar residues" evidence="3">
    <location>
        <begin position="916"/>
        <end position="927"/>
    </location>
</feature>
<feature type="compositionally biased region" description="Low complexity" evidence="3">
    <location>
        <begin position="1113"/>
        <end position="1127"/>
    </location>
</feature>
<evidence type="ECO:0000256" key="2">
    <source>
        <dbReference type="ARBA" id="ARBA00022801"/>
    </source>
</evidence>
<keyword evidence="5" id="KW-1185">Reference proteome</keyword>
<feature type="compositionally biased region" description="Low complexity" evidence="3">
    <location>
        <begin position="479"/>
        <end position="494"/>
    </location>
</feature>
<dbReference type="Proteomes" id="UP000274082">
    <property type="component" value="Chromosome 28"/>
</dbReference>
<evidence type="ECO:0000256" key="1">
    <source>
        <dbReference type="ARBA" id="ARBA00010774"/>
    </source>
</evidence>
<feature type="region of interest" description="Disordered" evidence="3">
    <location>
        <begin position="734"/>
        <end position="755"/>
    </location>
</feature>
<dbReference type="GO" id="GO:0000175">
    <property type="term" value="F:3'-5'-RNA exonuclease activity"/>
    <property type="evidence" value="ECO:0007669"/>
    <property type="project" value="TreeGrafter"/>
</dbReference>
<evidence type="ECO:0000313" key="4">
    <source>
        <dbReference type="EMBL" id="AYU80250.1"/>
    </source>
</evidence>
<dbReference type="VEuPathDB" id="TriTrypDB:LdBPK_281000.1"/>
<feature type="compositionally biased region" description="Low complexity" evidence="3">
    <location>
        <begin position="942"/>
        <end position="954"/>
    </location>
</feature>